<evidence type="ECO:0000313" key="6">
    <source>
        <dbReference type="EMBL" id="GAA2649865.1"/>
    </source>
</evidence>
<dbReference type="InterPro" id="IPR003960">
    <property type="entry name" value="ATPase_AAA_CS"/>
</dbReference>
<evidence type="ECO:0000259" key="5">
    <source>
        <dbReference type="SMART" id="SM00382"/>
    </source>
</evidence>
<dbReference type="PROSITE" id="PS00674">
    <property type="entry name" value="AAA"/>
    <property type="match status" value="1"/>
</dbReference>
<evidence type="ECO:0000256" key="2">
    <source>
        <dbReference type="ARBA" id="ARBA00023002"/>
    </source>
</evidence>
<dbReference type="Proteomes" id="UP001500151">
    <property type="component" value="Unassembled WGS sequence"/>
</dbReference>
<keyword evidence="4" id="KW-0547">Nucleotide-binding</keyword>
<proteinExistence type="inferred from homology"/>
<dbReference type="PANTHER" id="PTHR43026">
    <property type="entry name" value="2-HYDROXYACID DEHYDROGENASE HOMOLOG 1-RELATED"/>
    <property type="match status" value="1"/>
</dbReference>
<dbReference type="PANTHER" id="PTHR43026:SF1">
    <property type="entry name" value="2-HYDROXYACID DEHYDROGENASE HOMOLOG 1-RELATED"/>
    <property type="match status" value="1"/>
</dbReference>
<dbReference type="InterPro" id="IPR027417">
    <property type="entry name" value="P-loop_NTPase"/>
</dbReference>
<dbReference type="SUPFAM" id="SSF51735">
    <property type="entry name" value="NAD(P)-binding Rossmann-fold domains"/>
    <property type="match status" value="1"/>
</dbReference>
<keyword evidence="7" id="KW-1185">Reference proteome</keyword>
<dbReference type="Pfam" id="PF00004">
    <property type="entry name" value="AAA"/>
    <property type="match status" value="1"/>
</dbReference>
<dbReference type="InterPro" id="IPR029753">
    <property type="entry name" value="D-isomer_DH_CS"/>
</dbReference>
<accession>A0ABP6DU32</accession>
<feature type="domain" description="AAA+ ATPase" evidence="5">
    <location>
        <begin position="64"/>
        <end position="202"/>
    </location>
</feature>
<keyword evidence="2" id="KW-0560">Oxidoreductase</keyword>
<dbReference type="Gene3D" id="3.40.50.720">
    <property type="entry name" value="NAD(P)-binding Rossmann-like Domain"/>
    <property type="match status" value="2"/>
</dbReference>
<dbReference type="CDD" id="cd12183">
    <property type="entry name" value="LDH_like_2"/>
    <property type="match status" value="1"/>
</dbReference>
<dbReference type="InterPro" id="IPR003959">
    <property type="entry name" value="ATPase_AAA_core"/>
</dbReference>
<dbReference type="SMART" id="SM00382">
    <property type="entry name" value="AAA"/>
    <property type="match status" value="1"/>
</dbReference>
<dbReference type="InterPro" id="IPR036291">
    <property type="entry name" value="NAD(P)-bd_dom_sf"/>
</dbReference>
<dbReference type="Gene3D" id="1.10.8.60">
    <property type="match status" value="1"/>
</dbReference>
<evidence type="ECO:0000256" key="3">
    <source>
        <dbReference type="ARBA" id="ARBA00023027"/>
    </source>
</evidence>
<comment type="similarity">
    <text evidence="1">Belongs to the D-isomer specific 2-hydroxyacid dehydrogenase family.</text>
</comment>
<evidence type="ECO:0000256" key="4">
    <source>
        <dbReference type="RuleBase" id="RU003651"/>
    </source>
</evidence>
<evidence type="ECO:0000313" key="7">
    <source>
        <dbReference type="Proteomes" id="UP001500151"/>
    </source>
</evidence>
<dbReference type="SUPFAM" id="SSF52540">
    <property type="entry name" value="P-loop containing nucleoside triphosphate hydrolases"/>
    <property type="match status" value="1"/>
</dbReference>
<dbReference type="PROSITE" id="PS00065">
    <property type="entry name" value="D_2_HYDROXYACID_DH_1"/>
    <property type="match status" value="1"/>
</dbReference>
<dbReference type="InterPro" id="IPR029752">
    <property type="entry name" value="D-isomer_DH_CS1"/>
</dbReference>
<evidence type="ECO:0000256" key="1">
    <source>
        <dbReference type="ARBA" id="ARBA00005854"/>
    </source>
</evidence>
<organism evidence="6 7">
    <name type="scientific">Streptomyces vastus</name>
    <dbReference type="NCBI Taxonomy" id="285451"/>
    <lineage>
        <taxon>Bacteria</taxon>
        <taxon>Bacillati</taxon>
        <taxon>Actinomycetota</taxon>
        <taxon>Actinomycetes</taxon>
        <taxon>Kitasatosporales</taxon>
        <taxon>Streptomycetaceae</taxon>
        <taxon>Streptomyces</taxon>
    </lineage>
</organism>
<sequence>MGAAVRAPRDRHLPVEARPVHQYRPGPVPAAEEEVGDLVPPRFVEAFLAPMRNPELRKLYGKSLRGGLLLYGPPGCGKTFIARAIAGELGASFRSVSVNDVLDMWTGNSERNMHEIFASARRQAPCVVFLYELDALGGKRSRTQSSGMRNTVNQLLTELDGIDAAANDGVFVLAATNMPWDVDIALRRPGRLDRTLLLLPPDAPAREAILRCHLRERPVENVDLGKLVKAADGPFRTAGDLLGRDGADVRHDLVRPEDDALRSRPLFARVGAILARRPGITAPTVPDATTAVTGPMVTAFTVRPDLIRGAQTDGDGTGGPTSFHCGPARALPSRSVGPFGRIAAALRWRGDQPSLWEENHVEIVAYGVLADEQPLLQDAFDREFGGRHELRCLGLFLNRDTAPIAAGHEVVLSSVNDTLDADVLRALAKGGTRMIAQRATGYNNIDLAAAEESGLTVARVSFYSPYSVAEFAWALALAVDRRVVRAAHRTREFDFRLDGLIGRDLHGRTAGVVGTGKIGTAFARIAHGFGMRLLGWDVAENPDCLALGMQYVERERLFAEADLVSLHVPLLPDTHHLVDARALALMKDDAILVNSSRGGLLDTDALLETLRAGRLSGVGLDVYEEEAGVFFLDKSLEVMTDERLARLMTFNNVLVTSHQAYFTRDAVGQIAATTVGNVADHFAGRTSDNTLVPRRETGTGR</sequence>
<protein>
    <recommendedName>
        <fullName evidence="5">AAA+ ATPase domain-containing protein</fullName>
    </recommendedName>
</protein>
<dbReference type="Pfam" id="PF00389">
    <property type="entry name" value="2-Hacid_dh"/>
    <property type="match status" value="1"/>
</dbReference>
<gene>
    <name evidence="6" type="ORF">GCM10010307_58930</name>
</gene>
<name>A0ABP6DU32_9ACTN</name>
<dbReference type="Pfam" id="PF02826">
    <property type="entry name" value="2-Hacid_dh_C"/>
    <property type="match status" value="1"/>
</dbReference>
<reference evidence="7" key="1">
    <citation type="journal article" date="2019" name="Int. J. Syst. Evol. Microbiol.">
        <title>The Global Catalogue of Microorganisms (GCM) 10K type strain sequencing project: providing services to taxonomists for standard genome sequencing and annotation.</title>
        <authorList>
            <consortium name="The Broad Institute Genomics Platform"/>
            <consortium name="The Broad Institute Genome Sequencing Center for Infectious Disease"/>
            <person name="Wu L."/>
            <person name="Ma J."/>
        </authorList>
    </citation>
    <scope>NUCLEOTIDE SEQUENCE [LARGE SCALE GENOMIC DNA]</scope>
    <source>
        <strain evidence="7">JCM 4524</strain>
    </source>
</reference>
<dbReference type="InterPro" id="IPR003593">
    <property type="entry name" value="AAA+_ATPase"/>
</dbReference>
<dbReference type="InterPro" id="IPR006140">
    <property type="entry name" value="D-isomer_DH_NAD-bd"/>
</dbReference>
<dbReference type="PROSITE" id="PS00671">
    <property type="entry name" value="D_2_HYDROXYACID_DH_3"/>
    <property type="match status" value="1"/>
</dbReference>
<dbReference type="SUPFAM" id="SSF52283">
    <property type="entry name" value="Formate/glycerate dehydrogenase catalytic domain-like"/>
    <property type="match status" value="1"/>
</dbReference>
<dbReference type="Gene3D" id="3.40.50.300">
    <property type="entry name" value="P-loop containing nucleotide triphosphate hydrolases"/>
    <property type="match status" value="1"/>
</dbReference>
<dbReference type="InterPro" id="IPR058205">
    <property type="entry name" value="D-LDH-like"/>
</dbReference>
<comment type="caution">
    <text evidence="6">The sequence shown here is derived from an EMBL/GenBank/DDBJ whole genome shotgun (WGS) entry which is preliminary data.</text>
</comment>
<comment type="similarity">
    <text evidence="4">Belongs to the AAA ATPase family.</text>
</comment>
<keyword evidence="3" id="KW-0520">NAD</keyword>
<dbReference type="EMBL" id="BAAASJ010000081">
    <property type="protein sequence ID" value="GAA2649865.1"/>
    <property type="molecule type" value="Genomic_DNA"/>
</dbReference>
<keyword evidence="4" id="KW-0067">ATP-binding</keyword>
<dbReference type="InterPro" id="IPR006139">
    <property type="entry name" value="D-isomer_2_OHA_DH_cat_dom"/>
</dbReference>